<dbReference type="STRING" id="29170.A0A368FDQ8"/>
<keyword evidence="2" id="KW-1185">Reference proteome</keyword>
<dbReference type="EMBL" id="JOJR01002230">
    <property type="protein sequence ID" value="RCN28925.1"/>
    <property type="molecule type" value="Genomic_DNA"/>
</dbReference>
<reference evidence="1 2" key="1">
    <citation type="submission" date="2014-10" db="EMBL/GenBank/DDBJ databases">
        <title>Draft genome of the hookworm Ancylostoma caninum.</title>
        <authorList>
            <person name="Mitreva M."/>
        </authorList>
    </citation>
    <scope>NUCLEOTIDE SEQUENCE [LARGE SCALE GENOMIC DNA]</scope>
    <source>
        <strain evidence="1 2">Baltimore</strain>
    </source>
</reference>
<comment type="caution">
    <text evidence="1">The sequence shown here is derived from an EMBL/GenBank/DDBJ whole genome shotgun (WGS) entry which is preliminary data.</text>
</comment>
<dbReference type="AlphaFoldDB" id="A0A368FDQ8"/>
<evidence type="ECO:0000313" key="1">
    <source>
        <dbReference type="EMBL" id="RCN28925.1"/>
    </source>
</evidence>
<protein>
    <submittedName>
        <fullName evidence="1">Uncharacterized protein</fullName>
    </submittedName>
</protein>
<dbReference type="Proteomes" id="UP000252519">
    <property type="component" value="Unassembled WGS sequence"/>
</dbReference>
<gene>
    <name evidence="1" type="ORF">ANCCAN_25324</name>
</gene>
<accession>A0A368FDQ8</accession>
<dbReference type="OrthoDB" id="5870865at2759"/>
<proteinExistence type="predicted"/>
<name>A0A368FDQ8_ANCCA</name>
<evidence type="ECO:0000313" key="2">
    <source>
        <dbReference type="Proteomes" id="UP000252519"/>
    </source>
</evidence>
<sequence length="187" mass="21000">MYGRHRRHILALPLLVSRARILVKSSDILQGDVLLTTNEHETFGLLNGLKRLTRKAVREVKGEDALSSNNNWGFNDDSNEWPEKHGQATMEEVAEKLTTTTPYYEEVDPSRNGLLKDIGSINVGFGVGVGVPGNDPVRVASRVRFSSVFFWMHLNIYTCHDYCTYSTVDSFISYADTDFTRNGPPST</sequence>
<organism evidence="1 2">
    <name type="scientific">Ancylostoma caninum</name>
    <name type="common">Dog hookworm</name>
    <dbReference type="NCBI Taxonomy" id="29170"/>
    <lineage>
        <taxon>Eukaryota</taxon>
        <taxon>Metazoa</taxon>
        <taxon>Ecdysozoa</taxon>
        <taxon>Nematoda</taxon>
        <taxon>Chromadorea</taxon>
        <taxon>Rhabditida</taxon>
        <taxon>Rhabditina</taxon>
        <taxon>Rhabditomorpha</taxon>
        <taxon>Strongyloidea</taxon>
        <taxon>Ancylostomatidae</taxon>
        <taxon>Ancylostomatinae</taxon>
        <taxon>Ancylostoma</taxon>
    </lineage>
</organism>